<dbReference type="EMBL" id="BMAO01024867">
    <property type="protein sequence ID" value="GFQ98273.1"/>
    <property type="molecule type" value="Genomic_DNA"/>
</dbReference>
<evidence type="ECO:0000313" key="2">
    <source>
        <dbReference type="Proteomes" id="UP000887116"/>
    </source>
</evidence>
<comment type="caution">
    <text evidence="1">The sequence shown here is derived from an EMBL/GenBank/DDBJ whole genome shotgun (WGS) entry which is preliminary data.</text>
</comment>
<dbReference type="AlphaFoldDB" id="A0A8X6G914"/>
<keyword evidence="2" id="KW-1185">Reference proteome</keyword>
<name>A0A8X6G914_TRICU</name>
<reference evidence="1" key="1">
    <citation type="submission" date="2020-07" db="EMBL/GenBank/DDBJ databases">
        <title>Multicomponent nature underlies the extraordinary mechanical properties of spider dragline silk.</title>
        <authorList>
            <person name="Kono N."/>
            <person name="Nakamura H."/>
            <person name="Mori M."/>
            <person name="Yoshida Y."/>
            <person name="Ohtoshi R."/>
            <person name="Malay A.D."/>
            <person name="Moran D.A.P."/>
            <person name="Tomita M."/>
            <person name="Numata K."/>
            <person name="Arakawa K."/>
        </authorList>
    </citation>
    <scope>NUCLEOTIDE SEQUENCE</scope>
</reference>
<organism evidence="1 2">
    <name type="scientific">Trichonephila clavata</name>
    <name type="common">Joro spider</name>
    <name type="synonym">Nephila clavata</name>
    <dbReference type="NCBI Taxonomy" id="2740835"/>
    <lineage>
        <taxon>Eukaryota</taxon>
        <taxon>Metazoa</taxon>
        <taxon>Ecdysozoa</taxon>
        <taxon>Arthropoda</taxon>
        <taxon>Chelicerata</taxon>
        <taxon>Arachnida</taxon>
        <taxon>Araneae</taxon>
        <taxon>Araneomorphae</taxon>
        <taxon>Entelegynae</taxon>
        <taxon>Araneoidea</taxon>
        <taxon>Nephilidae</taxon>
        <taxon>Trichonephila</taxon>
    </lineage>
</organism>
<proteinExistence type="predicted"/>
<gene>
    <name evidence="1" type="ORF">TNCT_25651</name>
</gene>
<dbReference type="Proteomes" id="UP000887116">
    <property type="component" value="Unassembled WGS sequence"/>
</dbReference>
<evidence type="ECO:0000313" key="1">
    <source>
        <dbReference type="EMBL" id="GFQ98273.1"/>
    </source>
</evidence>
<sequence length="79" mass="8736">MVQNPGKNEAWDAGSGTSCPFVHDEGVVDISREVTLPLSQELPKTGIISKLRAPNQLFHTKHRLPANVAKTKKSFRELL</sequence>
<protein>
    <submittedName>
        <fullName evidence="1">Uncharacterized protein</fullName>
    </submittedName>
</protein>
<accession>A0A8X6G914</accession>